<organism evidence="2 3">
    <name type="scientific">Lacticaseibacillus zeae DSM 20178 = KCTC 3804</name>
    <dbReference type="NCBI Taxonomy" id="1423816"/>
    <lineage>
        <taxon>Bacteria</taxon>
        <taxon>Bacillati</taxon>
        <taxon>Bacillota</taxon>
        <taxon>Bacilli</taxon>
        <taxon>Lactobacillales</taxon>
        <taxon>Lactobacillaceae</taxon>
        <taxon>Lacticaseibacillus</taxon>
    </lineage>
</organism>
<dbReference type="Pfam" id="PF07314">
    <property type="entry name" value="Lit"/>
    <property type="match status" value="1"/>
</dbReference>
<feature type="transmembrane region" description="Helical" evidence="1">
    <location>
        <begin position="121"/>
        <end position="141"/>
    </location>
</feature>
<feature type="transmembrane region" description="Helical" evidence="1">
    <location>
        <begin position="6"/>
        <end position="33"/>
    </location>
</feature>
<dbReference type="EMBL" id="AZCT01000020">
    <property type="protein sequence ID" value="KRK10776.1"/>
    <property type="molecule type" value="Genomic_DNA"/>
</dbReference>
<feature type="transmembrane region" description="Helical" evidence="1">
    <location>
        <begin position="91"/>
        <end position="109"/>
    </location>
</feature>
<comment type="caution">
    <text evidence="2">The sequence shown here is derived from an EMBL/GenBank/DDBJ whole genome shotgun (WGS) entry which is preliminary data.</text>
</comment>
<evidence type="ECO:0000313" key="2">
    <source>
        <dbReference type="EMBL" id="KRK10776.1"/>
    </source>
</evidence>
<keyword evidence="1" id="KW-0812">Transmembrane</keyword>
<evidence type="ECO:0008006" key="4">
    <source>
        <dbReference type="Google" id="ProtNLM"/>
    </source>
</evidence>
<dbReference type="PATRIC" id="fig|1423816.3.peg.1782"/>
<evidence type="ECO:0000256" key="1">
    <source>
        <dbReference type="SAM" id="Phobius"/>
    </source>
</evidence>
<evidence type="ECO:0000313" key="3">
    <source>
        <dbReference type="Proteomes" id="UP000051984"/>
    </source>
</evidence>
<dbReference type="RefSeq" id="WP_010493820.1">
    <property type="nucleotide sequence ID" value="NZ_AZCT01000020.1"/>
</dbReference>
<accession>A0A0R1EN29</accession>
<dbReference type="InterPro" id="IPR010178">
    <property type="entry name" value="Lit"/>
</dbReference>
<dbReference type="NCBIfam" id="TIGR01906">
    <property type="entry name" value="integ_TIGR01906"/>
    <property type="match status" value="1"/>
</dbReference>
<gene>
    <name evidence="2" type="ORF">FD51_GL001709</name>
</gene>
<dbReference type="AlphaFoldDB" id="A0A0R1EN29"/>
<feature type="transmembrane region" description="Helical" evidence="1">
    <location>
        <begin position="177"/>
        <end position="198"/>
    </location>
</feature>
<dbReference type="eggNOG" id="COG4478">
    <property type="taxonomic scope" value="Bacteria"/>
</dbReference>
<reference evidence="2 3" key="1">
    <citation type="journal article" date="2015" name="Genome Announc.">
        <title>Expanding the biotechnology potential of lactobacilli through comparative genomics of 213 strains and associated genera.</title>
        <authorList>
            <person name="Sun Z."/>
            <person name="Harris H.M."/>
            <person name="McCann A."/>
            <person name="Guo C."/>
            <person name="Argimon S."/>
            <person name="Zhang W."/>
            <person name="Yang X."/>
            <person name="Jeffery I.B."/>
            <person name="Cooney J.C."/>
            <person name="Kagawa T.F."/>
            <person name="Liu W."/>
            <person name="Song Y."/>
            <person name="Salvetti E."/>
            <person name="Wrobel A."/>
            <person name="Rasinkangas P."/>
            <person name="Parkhill J."/>
            <person name="Rea M.C."/>
            <person name="O'Sullivan O."/>
            <person name="Ritari J."/>
            <person name="Douillard F.P."/>
            <person name="Paul Ross R."/>
            <person name="Yang R."/>
            <person name="Briner A.E."/>
            <person name="Felis G.E."/>
            <person name="de Vos W.M."/>
            <person name="Barrangou R."/>
            <person name="Klaenhammer T.R."/>
            <person name="Caufield P.W."/>
            <person name="Cui Y."/>
            <person name="Zhang H."/>
            <person name="O'Toole P.W."/>
        </authorList>
    </citation>
    <scope>NUCLEOTIDE SEQUENCE [LARGE SCALE GENOMIC DNA]</scope>
    <source>
        <strain evidence="2 3">DSM 20178</strain>
    </source>
</reference>
<keyword evidence="1" id="KW-0472">Membrane</keyword>
<sequence>MKRIVHWLTLWLAIVSGVIFVTILSTLLTFPIYAHMDNLPQIAAMSLGRLYHNYLQLMAYLDLPWIGTLHMQDFPTSLHGALHFADVRHLFILDLVIALVTIPFAIQWVRQLKAAKKRYLLVRPFMIGAVVPIILTGLLSINFDRFFIIFHEVLFRNRDWLFDPGTDPIINVLPEGFFMLCFLTAFALFEAIMVWGIWRGRQDAQRQSPF</sequence>
<protein>
    <recommendedName>
        <fullName evidence="4">Integral membrane protein</fullName>
    </recommendedName>
</protein>
<proteinExistence type="predicted"/>
<name>A0A0R1EN29_LACZE</name>
<dbReference type="Proteomes" id="UP000051984">
    <property type="component" value="Unassembled WGS sequence"/>
</dbReference>
<keyword evidence="1" id="KW-1133">Transmembrane helix</keyword>